<dbReference type="EMBL" id="MU853554">
    <property type="protein sequence ID" value="KAK4148227.1"/>
    <property type="molecule type" value="Genomic_DNA"/>
</dbReference>
<organism evidence="4 5">
    <name type="scientific">Dichotomopilus funicola</name>
    <dbReference type="NCBI Taxonomy" id="1934379"/>
    <lineage>
        <taxon>Eukaryota</taxon>
        <taxon>Fungi</taxon>
        <taxon>Dikarya</taxon>
        <taxon>Ascomycota</taxon>
        <taxon>Pezizomycotina</taxon>
        <taxon>Sordariomycetes</taxon>
        <taxon>Sordariomycetidae</taxon>
        <taxon>Sordariales</taxon>
        <taxon>Chaetomiaceae</taxon>
        <taxon>Dichotomopilus</taxon>
    </lineage>
</organism>
<dbReference type="GO" id="GO:0015031">
    <property type="term" value="P:protein transport"/>
    <property type="evidence" value="ECO:0007669"/>
    <property type="project" value="UniProtKB-KW"/>
</dbReference>
<feature type="region of interest" description="Disordered" evidence="2">
    <location>
        <begin position="1"/>
        <end position="21"/>
    </location>
</feature>
<keyword evidence="1" id="KW-0811">Translocation</keyword>
<dbReference type="InterPro" id="IPR023214">
    <property type="entry name" value="HAD_sf"/>
</dbReference>
<accession>A0AAN6VBD6</accession>
<dbReference type="InterPro" id="IPR050365">
    <property type="entry name" value="TIM50"/>
</dbReference>
<keyword evidence="1" id="KW-0653">Protein transport</keyword>
<dbReference type="Pfam" id="PF03031">
    <property type="entry name" value="NIF"/>
    <property type="match status" value="1"/>
</dbReference>
<dbReference type="RefSeq" id="XP_062641598.1">
    <property type="nucleotide sequence ID" value="XM_062778937.1"/>
</dbReference>
<dbReference type="AlphaFoldDB" id="A0AAN6VBD6"/>
<dbReference type="Gene3D" id="3.40.50.1000">
    <property type="entry name" value="HAD superfamily/HAD-like"/>
    <property type="match status" value="1"/>
</dbReference>
<feature type="domain" description="FCP1 homology" evidence="3">
    <location>
        <begin position="237"/>
        <end position="408"/>
    </location>
</feature>
<dbReference type="PROSITE" id="PS50969">
    <property type="entry name" value="FCP1"/>
    <property type="match status" value="1"/>
</dbReference>
<reference evidence="4" key="1">
    <citation type="journal article" date="2023" name="Mol. Phylogenet. Evol.">
        <title>Genome-scale phylogeny and comparative genomics of the fungal order Sordariales.</title>
        <authorList>
            <person name="Hensen N."/>
            <person name="Bonometti L."/>
            <person name="Westerberg I."/>
            <person name="Brannstrom I.O."/>
            <person name="Guillou S."/>
            <person name="Cros-Aarteil S."/>
            <person name="Calhoun S."/>
            <person name="Haridas S."/>
            <person name="Kuo A."/>
            <person name="Mondo S."/>
            <person name="Pangilinan J."/>
            <person name="Riley R."/>
            <person name="LaButti K."/>
            <person name="Andreopoulos B."/>
            <person name="Lipzen A."/>
            <person name="Chen C."/>
            <person name="Yan M."/>
            <person name="Daum C."/>
            <person name="Ng V."/>
            <person name="Clum A."/>
            <person name="Steindorff A."/>
            <person name="Ohm R.A."/>
            <person name="Martin F."/>
            <person name="Silar P."/>
            <person name="Natvig D.O."/>
            <person name="Lalanne C."/>
            <person name="Gautier V."/>
            <person name="Ament-Velasquez S.L."/>
            <person name="Kruys A."/>
            <person name="Hutchinson M.I."/>
            <person name="Powell A.J."/>
            <person name="Barry K."/>
            <person name="Miller A.N."/>
            <person name="Grigoriev I.V."/>
            <person name="Debuchy R."/>
            <person name="Gladieux P."/>
            <person name="Hiltunen Thoren M."/>
            <person name="Johannesson H."/>
        </authorList>
    </citation>
    <scope>NUCLEOTIDE SEQUENCE</scope>
    <source>
        <strain evidence="4">CBS 141.50</strain>
    </source>
</reference>
<comment type="subunit">
    <text evidence="1">Component of the TIM23 complex.</text>
</comment>
<comment type="subcellular location">
    <subcellularLocation>
        <location evidence="1">Mitochondrion inner membrane</location>
        <topology evidence="1">Single-pass membrane protein</topology>
    </subcellularLocation>
</comment>
<evidence type="ECO:0000256" key="2">
    <source>
        <dbReference type="SAM" id="MobiDB-lite"/>
    </source>
</evidence>
<keyword evidence="5" id="KW-1185">Reference proteome</keyword>
<reference evidence="4" key="2">
    <citation type="submission" date="2023-05" db="EMBL/GenBank/DDBJ databases">
        <authorList>
            <consortium name="Lawrence Berkeley National Laboratory"/>
            <person name="Steindorff A."/>
            <person name="Hensen N."/>
            <person name="Bonometti L."/>
            <person name="Westerberg I."/>
            <person name="Brannstrom I.O."/>
            <person name="Guillou S."/>
            <person name="Cros-Aarteil S."/>
            <person name="Calhoun S."/>
            <person name="Haridas S."/>
            <person name="Kuo A."/>
            <person name="Mondo S."/>
            <person name="Pangilinan J."/>
            <person name="Riley R."/>
            <person name="Labutti K."/>
            <person name="Andreopoulos B."/>
            <person name="Lipzen A."/>
            <person name="Chen C."/>
            <person name="Yanf M."/>
            <person name="Daum C."/>
            <person name="Ng V."/>
            <person name="Clum A."/>
            <person name="Ohm R."/>
            <person name="Martin F."/>
            <person name="Silar P."/>
            <person name="Natvig D."/>
            <person name="Lalanne C."/>
            <person name="Gautier V."/>
            <person name="Ament-Velasquez S.L."/>
            <person name="Kruys A."/>
            <person name="Hutchinson M.I."/>
            <person name="Powell A.J."/>
            <person name="Barry K."/>
            <person name="Miller A.N."/>
            <person name="Grigoriev I.V."/>
            <person name="Debuchy R."/>
            <person name="Gladieux P."/>
            <person name="Thoren M.H."/>
            <person name="Johannesson H."/>
        </authorList>
    </citation>
    <scope>NUCLEOTIDE SEQUENCE</scope>
    <source>
        <strain evidence="4">CBS 141.50</strain>
    </source>
</reference>
<proteinExistence type="inferred from homology"/>
<dbReference type="InterPro" id="IPR004274">
    <property type="entry name" value="FCP1_dom"/>
</dbReference>
<comment type="similarity">
    <text evidence="1">Belongs to the TIM50 family.</text>
</comment>
<feature type="region of interest" description="Disordered" evidence="2">
    <location>
        <begin position="425"/>
        <end position="461"/>
    </location>
</feature>
<feature type="compositionally biased region" description="Basic and acidic residues" evidence="2">
    <location>
        <begin position="452"/>
        <end position="461"/>
    </location>
</feature>
<dbReference type="SUPFAM" id="SSF56784">
    <property type="entry name" value="HAD-like"/>
    <property type="match status" value="1"/>
</dbReference>
<dbReference type="GeneID" id="87815550"/>
<dbReference type="GO" id="GO:0005744">
    <property type="term" value="C:TIM23 mitochondrial import inner membrane translocase complex"/>
    <property type="evidence" value="ECO:0007669"/>
    <property type="project" value="UniProtKB-UniRule"/>
</dbReference>
<comment type="caution">
    <text evidence="4">The sequence shown here is derived from an EMBL/GenBank/DDBJ whole genome shotgun (WGS) entry which is preliminary data.</text>
</comment>
<sequence length="461" mass="50464">MAMIAGDKTRSAHLSVHRTTEEAGITVRTANPPFEHHSVRPPGGMEAGIATLEAPSSVALRAHIKGTLTALARASSFLETLETVLSPVIALGPTDPFRMPPQRENENNDQTDQPPRRRRNRRKRDGSAPEAPRPRRAPAPQWHFPVGHPLADAPKSSSSIGPFHATTPMLGKSGSKSRPGDGDAATEGNIPKEPSSPSQQRGKRDLITPPSAQSGGVPDPTAEYLEQAALPPANPLSKPQPLLVVLDLNGTVIYRKGHKKGSGQFSLRPFAQTFLELCLDRHHLVIWSSARPETVQAICTQLFSRVHRKRILAIWARDRFGLTTADYNLRTQCYKRLTRVWADPVIAGGHPRAAKGGRWSQANTVLIDDSIEKARSEPHNAVTLPEFNGNVDEKPLVLELVAEYLQTLALQKDVSAYIRAQPFAVKGQREESVPASQSESQGEESQGGGEVVMKEDWKRER</sequence>
<dbReference type="Proteomes" id="UP001302676">
    <property type="component" value="Unassembled WGS sequence"/>
</dbReference>
<evidence type="ECO:0000256" key="1">
    <source>
        <dbReference type="RuleBase" id="RU365079"/>
    </source>
</evidence>
<keyword evidence="1" id="KW-0813">Transport</keyword>
<evidence type="ECO:0000259" key="3">
    <source>
        <dbReference type="PROSITE" id="PS50969"/>
    </source>
</evidence>
<name>A0AAN6VBD6_9PEZI</name>
<feature type="region of interest" description="Disordered" evidence="2">
    <location>
        <begin position="92"/>
        <end position="220"/>
    </location>
</feature>
<evidence type="ECO:0000313" key="5">
    <source>
        <dbReference type="Proteomes" id="UP001302676"/>
    </source>
</evidence>
<dbReference type="PANTHER" id="PTHR12210">
    <property type="entry name" value="DULLARD PROTEIN PHOSPHATASE"/>
    <property type="match status" value="1"/>
</dbReference>
<dbReference type="SMART" id="SM00577">
    <property type="entry name" value="CPDc"/>
    <property type="match status" value="1"/>
</dbReference>
<dbReference type="InterPro" id="IPR036412">
    <property type="entry name" value="HAD-like_sf"/>
</dbReference>
<comment type="function">
    <text evidence="1">Essential component of the TIM23 complex, a complex that mediates the translocation of transit peptide-containing proteins across the mitochondrial inner membrane.</text>
</comment>
<evidence type="ECO:0000313" key="4">
    <source>
        <dbReference type="EMBL" id="KAK4148227.1"/>
    </source>
</evidence>
<gene>
    <name evidence="4" type="ORF">C8A04DRAFT_24027</name>
</gene>
<protein>
    <recommendedName>
        <fullName evidence="1">Mitochondrial import inner membrane translocase subunit TIM50</fullName>
    </recommendedName>
</protein>
<keyword evidence="1" id="KW-0496">Mitochondrion</keyword>
<keyword evidence="1" id="KW-0809">Transit peptide</keyword>